<evidence type="ECO:0000313" key="2">
    <source>
        <dbReference type="EMBL" id="PWK25286.1"/>
    </source>
</evidence>
<keyword evidence="4" id="KW-1185">Reference proteome</keyword>
<proteinExistence type="predicted"/>
<accession>A0A316E5C9</accession>
<dbReference type="EMBL" id="JACWLN010000002">
    <property type="protein sequence ID" value="MBD1259832.1"/>
    <property type="molecule type" value="Genomic_DNA"/>
</dbReference>
<dbReference type="Proteomes" id="UP000245667">
    <property type="component" value="Unassembled WGS sequence"/>
</dbReference>
<gene>
    <name evidence="1" type="ORF">HZY62_04480</name>
    <name evidence="2" type="ORF">LX92_00025</name>
</gene>
<evidence type="ECO:0000313" key="4">
    <source>
        <dbReference type="Proteomes" id="UP000651837"/>
    </source>
</evidence>
<sequence>MKYIPLFLFIIGMNTSNGQKANSFYLKLHQYDYPTNPLPVSCEVYGVSAQVANKSIYTYDYRGDKLVLHDIKVLWGGYDPGTVGYVPKLFTFYKYHKSTIPYDNGFLLKIEMDDVELYHEYTGKDNIYEVKGDYEFRLSITHQNAIVTADTLEYSEVLGTFASSLSDEDVHIIATNKASELAIYLNEKILTSSVNAFRRFARARIDLSYTKEYIKFYGISKTKKLEIGEKVHELHKRIKNLEKLDEIVNDRGAFNKEVNLLIEEFTSMKNLNDYAQYDTFKFYVHSNLASLYAITESFNKVRTNYETALTFNDKARFVGIITEELRKSNHRADNKTNLFDEEGKFKETFSHRYLEYYNTREKAIN</sequence>
<dbReference type="AlphaFoldDB" id="A0A316E5C9"/>
<dbReference type="EMBL" id="QGGQ01000001">
    <property type="protein sequence ID" value="PWK25286.1"/>
    <property type="molecule type" value="Genomic_DNA"/>
</dbReference>
<evidence type="ECO:0000313" key="1">
    <source>
        <dbReference type="EMBL" id="MBD1259832.1"/>
    </source>
</evidence>
<evidence type="ECO:0000313" key="3">
    <source>
        <dbReference type="Proteomes" id="UP000245667"/>
    </source>
</evidence>
<dbReference type="OrthoDB" id="9823181at2"/>
<name>A0A316E5C9_9FLAO</name>
<comment type="caution">
    <text evidence="2">The sequence shown here is derived from an EMBL/GenBank/DDBJ whole genome shotgun (WGS) entry which is preliminary data.</text>
</comment>
<dbReference type="Proteomes" id="UP000651837">
    <property type="component" value="Unassembled WGS sequence"/>
</dbReference>
<reference evidence="2 3" key="1">
    <citation type="submission" date="2018-05" db="EMBL/GenBank/DDBJ databases">
        <title>Genomic Encyclopedia of Archaeal and Bacterial Type Strains, Phase II (KMG-II): from individual species to whole genera.</title>
        <authorList>
            <person name="Goeker M."/>
        </authorList>
    </citation>
    <scope>NUCLEOTIDE SEQUENCE [LARGE SCALE GENOMIC DNA]</scope>
    <source>
        <strain evidence="2 3">DSM 23514</strain>
    </source>
</reference>
<protein>
    <submittedName>
        <fullName evidence="2">Uncharacterized protein</fullName>
    </submittedName>
</protein>
<dbReference type="RefSeq" id="WP_109648259.1">
    <property type="nucleotide sequence ID" value="NZ_JACWLN010000002.1"/>
</dbReference>
<reference evidence="1 4" key="2">
    <citation type="submission" date="2020-07" db="EMBL/GenBank/DDBJ databases">
        <title>The draft genome sequence of Maribacter polysiphoniae KCTC 22021.</title>
        <authorList>
            <person name="Mu L."/>
        </authorList>
    </citation>
    <scope>NUCLEOTIDE SEQUENCE [LARGE SCALE GENOMIC DNA]</scope>
    <source>
        <strain evidence="1 4">KCTC 22021</strain>
    </source>
</reference>
<organism evidence="2 3">
    <name type="scientific">Maribacter polysiphoniae</name>
    <dbReference type="NCBI Taxonomy" id="429344"/>
    <lineage>
        <taxon>Bacteria</taxon>
        <taxon>Pseudomonadati</taxon>
        <taxon>Bacteroidota</taxon>
        <taxon>Flavobacteriia</taxon>
        <taxon>Flavobacteriales</taxon>
        <taxon>Flavobacteriaceae</taxon>
        <taxon>Maribacter</taxon>
    </lineage>
</organism>